<organism evidence="2">
    <name type="scientific">Clastoptera arizonana</name>
    <name type="common">Arizona spittle bug</name>
    <dbReference type="NCBI Taxonomy" id="38151"/>
    <lineage>
        <taxon>Eukaryota</taxon>
        <taxon>Metazoa</taxon>
        <taxon>Ecdysozoa</taxon>
        <taxon>Arthropoda</taxon>
        <taxon>Hexapoda</taxon>
        <taxon>Insecta</taxon>
        <taxon>Pterygota</taxon>
        <taxon>Neoptera</taxon>
        <taxon>Paraneoptera</taxon>
        <taxon>Hemiptera</taxon>
        <taxon>Auchenorrhyncha</taxon>
        <taxon>Cercopoidea</taxon>
        <taxon>Clastopteridae</taxon>
        <taxon>Clastoptera</taxon>
    </lineage>
</organism>
<dbReference type="AlphaFoldDB" id="A0A1B6DF97"/>
<keyword evidence="1" id="KW-1133">Transmembrane helix</keyword>
<feature type="transmembrane region" description="Helical" evidence="1">
    <location>
        <begin position="24"/>
        <end position="43"/>
    </location>
</feature>
<keyword evidence="1" id="KW-0472">Membrane</keyword>
<accession>A0A1B6DF97</accession>
<proteinExistence type="predicted"/>
<evidence type="ECO:0000256" key="1">
    <source>
        <dbReference type="SAM" id="Phobius"/>
    </source>
</evidence>
<sequence length="151" mass="16748">MLHAACSNQEIISPFSTSNYLMVLYQYSVAIFAVKMLGMGSLFHQTPETHQPQDPMLHAACSNQEIISPFSTSNYLMVLYQYSVAIFAVKMLGMGSLFNQAPETHQPQDPMLHAACSNQEIISPFSTSNYLMVLYQYSVAIFAAKMLGMGS</sequence>
<keyword evidence="1" id="KW-0812">Transmembrane</keyword>
<feature type="transmembrane region" description="Helical" evidence="1">
    <location>
        <begin position="79"/>
        <end position="98"/>
    </location>
</feature>
<dbReference type="EMBL" id="GEDC01012972">
    <property type="protein sequence ID" value="JAS24326.1"/>
    <property type="molecule type" value="Transcribed_RNA"/>
</dbReference>
<evidence type="ECO:0000313" key="2">
    <source>
        <dbReference type="EMBL" id="JAS24326.1"/>
    </source>
</evidence>
<reference evidence="2" key="1">
    <citation type="submission" date="2015-12" db="EMBL/GenBank/DDBJ databases">
        <title>De novo transcriptome assembly of four potential Pierce s Disease insect vectors from Arizona vineyards.</title>
        <authorList>
            <person name="Tassone E.E."/>
        </authorList>
    </citation>
    <scope>NUCLEOTIDE SEQUENCE</scope>
</reference>
<gene>
    <name evidence="2" type="ORF">g.7164</name>
</gene>
<feature type="non-terminal residue" evidence="2">
    <location>
        <position position="151"/>
    </location>
</feature>
<protein>
    <submittedName>
        <fullName evidence="2">Uncharacterized protein</fullName>
    </submittedName>
</protein>
<name>A0A1B6DF97_9HEMI</name>